<dbReference type="Proteomes" id="UP000010077">
    <property type="component" value="Chromosome"/>
</dbReference>
<accession>K7Z5K3</accession>
<evidence type="ECO:0000313" key="1">
    <source>
        <dbReference type="EMBL" id="AFX99333.1"/>
    </source>
</evidence>
<protein>
    <submittedName>
        <fullName evidence="1">Uncharacterized protein</fullName>
    </submittedName>
</protein>
<dbReference type="KEGG" id="thal:A1OE_1155"/>
<keyword evidence="2" id="KW-1185">Reference proteome</keyword>
<evidence type="ECO:0000313" key="2">
    <source>
        <dbReference type="Proteomes" id="UP000010077"/>
    </source>
</evidence>
<dbReference type="AlphaFoldDB" id="K7Z5K3"/>
<dbReference type="EMBL" id="CP003539">
    <property type="protein sequence ID" value="AFX99333.1"/>
    <property type="molecule type" value="Genomic_DNA"/>
</dbReference>
<name>K7Z5K3_9PROT</name>
<proteinExistence type="predicted"/>
<gene>
    <name evidence="1" type="ORF">A1OE_1155</name>
</gene>
<organism evidence="1 2">
    <name type="scientific">Candidatus Endolissoclinum faulkneri L2</name>
    <dbReference type="NCBI Taxonomy" id="1193729"/>
    <lineage>
        <taxon>Bacteria</taxon>
        <taxon>Pseudomonadati</taxon>
        <taxon>Pseudomonadota</taxon>
        <taxon>Alphaproteobacteria</taxon>
        <taxon>Rhodospirillales</taxon>
        <taxon>Rhodospirillaceae</taxon>
        <taxon>Candidatus Endolissoclinum</taxon>
    </lineage>
</organism>
<dbReference type="HOGENOM" id="CLU_3306461_0_0_5"/>
<sequence length="39" mass="4549">MALVKLITKVLHLIAQYCNSMRMGLILDHYEFLNKSINI</sequence>
<reference evidence="1 2" key="1">
    <citation type="journal article" date="2012" name="Proc. Natl. Acad. Sci. U.S.A.">
        <title>Genome streamlining and chemical defense in a coral reef symbiosis.</title>
        <authorList>
            <person name="Kwan J.C."/>
            <person name="Donia M.S."/>
            <person name="Han A.W."/>
            <person name="Hirose E."/>
            <person name="Haygood M.G."/>
            <person name="Schmidt E.W."/>
        </authorList>
    </citation>
    <scope>NUCLEOTIDE SEQUENCE [LARGE SCALE GENOMIC DNA]</scope>
    <source>
        <strain evidence="1 2">L2</strain>
    </source>
</reference>